<evidence type="ECO:0000313" key="1">
    <source>
        <dbReference type="EMBL" id="ABG13452.1"/>
    </source>
</evidence>
<dbReference type="GeneID" id="57976540"/>
<protein>
    <recommendedName>
        <fullName evidence="3">Phage protein</fullName>
    </recommendedName>
</protein>
<reference evidence="1 2" key="1">
    <citation type="journal article" date="2006" name="J. Bacteriol.">
        <title>Complete genome sequence of Yersinia pestis strains Antiqua and Nepal516: evidence of gene reduction in an emerging pathogen.</title>
        <authorList>
            <person name="Chain P.S."/>
            <person name="Hu P."/>
            <person name="Malfatti S.A."/>
            <person name="Radnedge L."/>
            <person name="Larimer F."/>
            <person name="Vergez L.M."/>
            <person name="Worsham P."/>
            <person name="Chu M.C."/>
            <person name="Andersen G.L."/>
        </authorList>
    </citation>
    <scope>NUCLEOTIDE SEQUENCE [LARGE SCALE GENOMIC DNA]</scope>
    <source>
        <strain evidence="1 2">Antiqua</strain>
    </source>
</reference>
<name>A0A0E1NY66_YERPA</name>
<dbReference type="RefSeq" id="WP_002211707.1">
    <property type="nucleotide sequence ID" value="NC_008150.1"/>
</dbReference>
<evidence type="ECO:0000313" key="2">
    <source>
        <dbReference type="Proteomes" id="UP000001971"/>
    </source>
</evidence>
<dbReference type="KEGG" id="ypa:YPA_1485"/>
<gene>
    <name evidence="1" type="ordered locus">YPA_1485</name>
</gene>
<proteinExistence type="predicted"/>
<evidence type="ECO:0008006" key="3">
    <source>
        <dbReference type="Google" id="ProtNLM"/>
    </source>
</evidence>
<dbReference type="PATRIC" id="fig|360102.15.peg.58"/>
<dbReference type="Proteomes" id="UP000001971">
    <property type="component" value="Chromosome"/>
</dbReference>
<organism evidence="1 2">
    <name type="scientific">Yersinia pestis bv. Antiqua (strain Antiqua)</name>
    <dbReference type="NCBI Taxonomy" id="360102"/>
    <lineage>
        <taxon>Bacteria</taxon>
        <taxon>Pseudomonadati</taxon>
        <taxon>Pseudomonadota</taxon>
        <taxon>Gammaproteobacteria</taxon>
        <taxon>Enterobacterales</taxon>
        <taxon>Yersiniaceae</taxon>
        <taxon>Yersinia</taxon>
    </lineage>
</organism>
<dbReference type="EMBL" id="CP000308">
    <property type="protein sequence ID" value="ABG13452.1"/>
    <property type="molecule type" value="Genomic_DNA"/>
</dbReference>
<sequence>MNKYIANEKMPLLIPAAGFDAKLSMTEKNIEHTEAFMASGVKEFSLPGFVTPHGYRLLVSVNGEHYRLVTDAAIPETVYAVKLAFLEHIVPTRKTCTQILVWRTVQPQHDSAVHGLPQEFFRHFLTQYSIVVSDSEQTNEGRRFWERMIAWAIQAEGHYVYVSNGSEEDRPLTFMTNWDDFYGTWADFCWGDDRDCHCHRLFVISTEQLH</sequence>
<dbReference type="AlphaFoldDB" id="A0A0E1NY66"/>
<accession>A0A0E1NY66</accession>
<dbReference type="HOGENOM" id="CLU_1309156_0_0_6"/>